<feature type="domain" description="PpiC" evidence="8">
    <location>
        <begin position="176"/>
        <end position="278"/>
    </location>
</feature>
<evidence type="ECO:0000313" key="10">
    <source>
        <dbReference type="Proteomes" id="UP000279089"/>
    </source>
</evidence>
<comment type="caution">
    <text evidence="9">The sequence shown here is derived from an EMBL/GenBank/DDBJ whole genome shotgun (WGS) entry which is preliminary data.</text>
</comment>
<keyword evidence="1 7" id="KW-0732">Signal</keyword>
<evidence type="ECO:0000256" key="3">
    <source>
        <dbReference type="ARBA" id="ARBA00023110"/>
    </source>
</evidence>
<dbReference type="InterPro" id="IPR046357">
    <property type="entry name" value="PPIase_dom_sf"/>
</dbReference>
<evidence type="ECO:0000256" key="2">
    <source>
        <dbReference type="ARBA" id="ARBA00022764"/>
    </source>
</evidence>
<keyword evidence="5 6" id="KW-0413">Isomerase</keyword>
<dbReference type="SUPFAM" id="SSF109998">
    <property type="entry name" value="Triger factor/SurA peptide-binding domain-like"/>
    <property type="match status" value="1"/>
</dbReference>
<dbReference type="Gene3D" id="3.10.50.40">
    <property type="match status" value="2"/>
</dbReference>
<dbReference type="Pfam" id="PF09312">
    <property type="entry name" value="SurA_N"/>
    <property type="match status" value="1"/>
</dbReference>
<dbReference type="Gene3D" id="1.10.4030.10">
    <property type="entry name" value="Porin chaperone SurA, peptide-binding domain"/>
    <property type="match status" value="1"/>
</dbReference>
<sequence>MKKFLISSFGAMLLLQGAFAQQQKMVADKIVSKVGEKIILKSDIESALVDMQQQALEGQQQLPANATCQAIEQIIAQKILVLQAERDSLPISEADVDGRIESQIRWAEQRYGSREKMTEVTGYTIYQLRERFRDAIRESMLAKAMRDKIVNSVKVTPTEVKNHFEKIPKDSLPFYESELEIGQLVVLPKASYEMDKYAIDRLNDFKSKVEKKEGEFSTYASLYSEDPAVKENGGTYVLNRNDKNWDPAFMQAAFRLKEGDMSSPTKSAFGYHLIKMIKRAGDNVTVQHILIKPNVLTADINNAINKLDTIRANIISGKSTFGEAVTKYSDEPMAKFNGGMLQNPNTGSTYITIDQLNDPSTKDIVMLLDSLKPGGVTKPLIFDDEQGRRAVRLVYLKTRTEPHRENLKDDYSRIQQRTLQEKQVTALNKWLQDKIPTFYVHVEPEYRQCENISKWTATNAVAAK</sequence>
<gene>
    <name evidence="9" type="ORF">EG028_24920</name>
</gene>
<feature type="chain" id="PRO_5018269279" evidence="7">
    <location>
        <begin position="21"/>
        <end position="464"/>
    </location>
</feature>
<dbReference type="RefSeq" id="WP_120519008.1">
    <property type="nucleotide sequence ID" value="NZ_QXZY01000015.1"/>
</dbReference>
<dbReference type="EMBL" id="RMBX01000015">
    <property type="protein sequence ID" value="RPD38512.1"/>
    <property type="molecule type" value="Genomic_DNA"/>
</dbReference>
<dbReference type="Proteomes" id="UP000279089">
    <property type="component" value="Unassembled WGS sequence"/>
</dbReference>
<keyword evidence="3 6" id="KW-0697">Rotamase</keyword>
<feature type="signal peptide" evidence="7">
    <location>
        <begin position="1"/>
        <end position="20"/>
    </location>
</feature>
<evidence type="ECO:0000256" key="7">
    <source>
        <dbReference type="SAM" id="SignalP"/>
    </source>
</evidence>
<evidence type="ECO:0000259" key="8">
    <source>
        <dbReference type="PROSITE" id="PS50198"/>
    </source>
</evidence>
<evidence type="ECO:0000256" key="6">
    <source>
        <dbReference type="PROSITE-ProRule" id="PRU00278"/>
    </source>
</evidence>
<dbReference type="PANTHER" id="PTHR47637">
    <property type="entry name" value="CHAPERONE SURA"/>
    <property type="match status" value="1"/>
</dbReference>
<protein>
    <submittedName>
        <fullName evidence="9">Peptidylprolyl isomerase</fullName>
    </submittedName>
</protein>
<feature type="domain" description="PpiC" evidence="8">
    <location>
        <begin position="281"/>
        <end position="380"/>
    </location>
</feature>
<dbReference type="PANTHER" id="PTHR47637:SF1">
    <property type="entry name" value="CHAPERONE SURA"/>
    <property type="match status" value="1"/>
</dbReference>
<dbReference type="Pfam" id="PF00639">
    <property type="entry name" value="Rotamase"/>
    <property type="match status" value="2"/>
</dbReference>
<dbReference type="PROSITE" id="PS50198">
    <property type="entry name" value="PPIC_PPIASE_2"/>
    <property type="match status" value="2"/>
</dbReference>
<proteinExistence type="predicted"/>
<dbReference type="GO" id="GO:0003755">
    <property type="term" value="F:peptidyl-prolyl cis-trans isomerase activity"/>
    <property type="evidence" value="ECO:0007669"/>
    <property type="project" value="UniProtKB-KW"/>
</dbReference>
<reference evidence="10" key="1">
    <citation type="submission" date="2018-11" db="EMBL/GenBank/DDBJ databases">
        <title>Chitinophaga lutea sp.nov., isolate from arsenic contaminated soil.</title>
        <authorList>
            <person name="Zong Y."/>
        </authorList>
    </citation>
    <scope>NUCLEOTIDE SEQUENCE [LARGE SCALE GENOMIC DNA]</scope>
    <source>
        <strain evidence="10">YLT18</strain>
    </source>
</reference>
<evidence type="ECO:0000313" key="9">
    <source>
        <dbReference type="EMBL" id="RPD38512.1"/>
    </source>
</evidence>
<accession>A0A3N4M5K4</accession>
<name>A0A3N4M5K4_9BACT</name>
<keyword evidence="10" id="KW-1185">Reference proteome</keyword>
<organism evidence="9 10">
    <name type="scientific">Chitinophaga barathri</name>
    <dbReference type="NCBI Taxonomy" id="1647451"/>
    <lineage>
        <taxon>Bacteria</taxon>
        <taxon>Pseudomonadati</taxon>
        <taxon>Bacteroidota</taxon>
        <taxon>Chitinophagia</taxon>
        <taxon>Chitinophagales</taxon>
        <taxon>Chitinophagaceae</taxon>
        <taxon>Chitinophaga</taxon>
    </lineage>
</organism>
<evidence type="ECO:0000256" key="5">
    <source>
        <dbReference type="ARBA" id="ARBA00023235"/>
    </source>
</evidence>
<dbReference type="InterPro" id="IPR027304">
    <property type="entry name" value="Trigger_fact/SurA_dom_sf"/>
</dbReference>
<keyword evidence="4" id="KW-0143">Chaperone</keyword>
<dbReference type="SUPFAM" id="SSF54534">
    <property type="entry name" value="FKBP-like"/>
    <property type="match status" value="2"/>
</dbReference>
<dbReference type="InterPro" id="IPR000297">
    <property type="entry name" value="PPIase_PpiC"/>
</dbReference>
<dbReference type="InterPro" id="IPR050280">
    <property type="entry name" value="OMP_Chaperone_SurA"/>
</dbReference>
<dbReference type="AlphaFoldDB" id="A0A3N4M5K4"/>
<dbReference type="InterPro" id="IPR015391">
    <property type="entry name" value="SurA_N"/>
</dbReference>
<evidence type="ECO:0000256" key="1">
    <source>
        <dbReference type="ARBA" id="ARBA00022729"/>
    </source>
</evidence>
<dbReference type="OrthoDB" id="14196at2"/>
<keyword evidence="2" id="KW-0574">Periplasm</keyword>
<evidence type="ECO:0000256" key="4">
    <source>
        <dbReference type="ARBA" id="ARBA00023186"/>
    </source>
</evidence>